<protein>
    <submittedName>
        <fullName evidence="1">Uncharacterized protein</fullName>
    </submittedName>
</protein>
<reference evidence="1" key="1">
    <citation type="submission" date="2014-09" db="EMBL/GenBank/DDBJ databases">
        <authorList>
            <person name="Magalhaes I.L.F."/>
            <person name="Oliveira U."/>
            <person name="Santos F.R."/>
            <person name="Vidigal T.H.D.A."/>
            <person name="Brescovit A.D."/>
            <person name="Santos A.J."/>
        </authorList>
    </citation>
    <scope>NUCLEOTIDE SEQUENCE</scope>
    <source>
        <tissue evidence="1">Shoot tissue taken approximately 20 cm above the soil surface</tissue>
    </source>
</reference>
<evidence type="ECO:0000313" key="1">
    <source>
        <dbReference type="EMBL" id="JAD26142.1"/>
    </source>
</evidence>
<sequence>MSSTEERLFFLISAGRPCPHLSLRLSIISSSSVVTVLLGGLQGLVR</sequence>
<organism evidence="1">
    <name type="scientific">Arundo donax</name>
    <name type="common">Giant reed</name>
    <name type="synonym">Donax arundinaceus</name>
    <dbReference type="NCBI Taxonomy" id="35708"/>
    <lineage>
        <taxon>Eukaryota</taxon>
        <taxon>Viridiplantae</taxon>
        <taxon>Streptophyta</taxon>
        <taxon>Embryophyta</taxon>
        <taxon>Tracheophyta</taxon>
        <taxon>Spermatophyta</taxon>
        <taxon>Magnoliopsida</taxon>
        <taxon>Liliopsida</taxon>
        <taxon>Poales</taxon>
        <taxon>Poaceae</taxon>
        <taxon>PACMAD clade</taxon>
        <taxon>Arundinoideae</taxon>
        <taxon>Arundineae</taxon>
        <taxon>Arundo</taxon>
    </lineage>
</organism>
<reference evidence="1" key="2">
    <citation type="journal article" date="2015" name="Data Brief">
        <title>Shoot transcriptome of the giant reed, Arundo donax.</title>
        <authorList>
            <person name="Barrero R.A."/>
            <person name="Guerrero F.D."/>
            <person name="Moolhuijzen P."/>
            <person name="Goolsby J.A."/>
            <person name="Tidwell J."/>
            <person name="Bellgard S.E."/>
            <person name="Bellgard M.I."/>
        </authorList>
    </citation>
    <scope>NUCLEOTIDE SEQUENCE</scope>
    <source>
        <tissue evidence="1">Shoot tissue taken approximately 20 cm above the soil surface</tissue>
    </source>
</reference>
<name>A0A0A8YU60_ARUDO</name>
<accession>A0A0A8YU60</accession>
<proteinExistence type="predicted"/>
<dbReference type="EMBL" id="GBRH01271753">
    <property type="protein sequence ID" value="JAD26142.1"/>
    <property type="molecule type" value="Transcribed_RNA"/>
</dbReference>
<dbReference type="AlphaFoldDB" id="A0A0A8YU60"/>